<evidence type="ECO:0000313" key="3">
    <source>
        <dbReference type="EMBL" id="CAJ1389622.1"/>
    </source>
</evidence>
<dbReference type="Proteomes" id="UP001178507">
    <property type="component" value="Unassembled WGS sequence"/>
</dbReference>
<accession>A0AA36IMW2</accession>
<gene>
    <name evidence="3" type="ORF">EVOR1521_LOCUS15201</name>
</gene>
<evidence type="ECO:0000256" key="1">
    <source>
        <dbReference type="SAM" id="MobiDB-lite"/>
    </source>
</evidence>
<feature type="region of interest" description="Disordered" evidence="1">
    <location>
        <begin position="1"/>
        <end position="37"/>
    </location>
</feature>
<keyword evidence="2" id="KW-0812">Transmembrane</keyword>
<feature type="compositionally biased region" description="Basic and acidic residues" evidence="1">
    <location>
        <begin position="68"/>
        <end position="78"/>
    </location>
</feature>
<sequence length="141" mass="15614">MALPLAEPRGLGPAPSRDPHRKPRGAFGARLRGGGRRIPRRIGLGCLLGLQAGTRSANLALRSRKHRKDEQQDAEAKEGPSQLQKLAEAVWQEWDNFWFGEYWNQPIPVTVSAFTVLGVVALLYGGEYFLVELYRSGAFNG</sequence>
<keyword evidence="2" id="KW-0472">Membrane</keyword>
<organism evidence="3 4">
    <name type="scientific">Effrenium voratum</name>
    <dbReference type="NCBI Taxonomy" id="2562239"/>
    <lineage>
        <taxon>Eukaryota</taxon>
        <taxon>Sar</taxon>
        <taxon>Alveolata</taxon>
        <taxon>Dinophyceae</taxon>
        <taxon>Suessiales</taxon>
        <taxon>Symbiodiniaceae</taxon>
        <taxon>Effrenium</taxon>
    </lineage>
</organism>
<comment type="caution">
    <text evidence="3">The sequence shown here is derived from an EMBL/GenBank/DDBJ whole genome shotgun (WGS) entry which is preliminary data.</text>
</comment>
<dbReference type="EMBL" id="CAUJNA010001902">
    <property type="protein sequence ID" value="CAJ1389622.1"/>
    <property type="molecule type" value="Genomic_DNA"/>
</dbReference>
<proteinExistence type="predicted"/>
<keyword evidence="4" id="KW-1185">Reference proteome</keyword>
<name>A0AA36IMW2_9DINO</name>
<evidence type="ECO:0000256" key="2">
    <source>
        <dbReference type="SAM" id="Phobius"/>
    </source>
</evidence>
<reference evidence="3" key="1">
    <citation type="submission" date="2023-08" db="EMBL/GenBank/DDBJ databases">
        <authorList>
            <person name="Chen Y."/>
            <person name="Shah S."/>
            <person name="Dougan E. K."/>
            <person name="Thang M."/>
            <person name="Chan C."/>
        </authorList>
    </citation>
    <scope>NUCLEOTIDE SEQUENCE</scope>
</reference>
<evidence type="ECO:0000313" key="4">
    <source>
        <dbReference type="Proteomes" id="UP001178507"/>
    </source>
</evidence>
<dbReference type="AlphaFoldDB" id="A0AA36IMW2"/>
<feature type="transmembrane region" description="Helical" evidence="2">
    <location>
        <begin position="107"/>
        <end position="126"/>
    </location>
</feature>
<feature type="region of interest" description="Disordered" evidence="1">
    <location>
        <begin position="60"/>
        <end position="81"/>
    </location>
</feature>
<keyword evidence="2" id="KW-1133">Transmembrane helix</keyword>
<protein>
    <submittedName>
        <fullName evidence="3">Uncharacterized protein</fullName>
    </submittedName>
</protein>